<dbReference type="PROSITE" id="PS00108">
    <property type="entry name" value="PROTEIN_KINASE_ST"/>
    <property type="match status" value="1"/>
</dbReference>
<comment type="caution">
    <text evidence="12">The sequence shown here is derived from an EMBL/GenBank/DDBJ whole genome shotgun (WGS) entry which is preliminary data.</text>
</comment>
<dbReference type="EMBL" id="JAUUTY010000004">
    <property type="protein sequence ID" value="KAK1652107.1"/>
    <property type="molecule type" value="Genomic_DNA"/>
</dbReference>
<dbReference type="AlphaFoldDB" id="A0AAD8SJ67"/>
<comment type="similarity">
    <text evidence="1">Belongs to the protein kinase superfamily. CMGC Ser/Thr protein kinase family. CDC2/CDKX subfamily.</text>
</comment>
<evidence type="ECO:0000256" key="6">
    <source>
        <dbReference type="ARBA" id="ARBA00022777"/>
    </source>
</evidence>
<dbReference type="PANTHER" id="PTHR24056">
    <property type="entry name" value="CELL DIVISION PROTEIN KINASE"/>
    <property type="match status" value="1"/>
</dbReference>
<keyword evidence="4" id="KW-0808">Transferase</keyword>
<keyword evidence="5 9" id="KW-0547">Nucleotide-binding</keyword>
<keyword evidence="13" id="KW-1185">Reference proteome</keyword>
<dbReference type="SUPFAM" id="SSF56112">
    <property type="entry name" value="Protein kinase-like (PK-like)"/>
    <property type="match status" value="1"/>
</dbReference>
<name>A0AAD8SJ67_LOLMU</name>
<keyword evidence="3" id="KW-0597">Phosphoprotein</keyword>
<dbReference type="PANTHER" id="PTHR24056:SF511">
    <property type="entry name" value="PROTEIN KINASE DOMAIN-CONTAINING PROTEIN"/>
    <property type="match status" value="1"/>
</dbReference>
<dbReference type="InterPro" id="IPR050108">
    <property type="entry name" value="CDK"/>
</dbReference>
<dbReference type="Gene3D" id="1.10.510.10">
    <property type="entry name" value="Transferase(Phosphotransferase) domain 1"/>
    <property type="match status" value="1"/>
</dbReference>
<dbReference type="Pfam" id="PF00069">
    <property type="entry name" value="Pkinase"/>
    <property type="match status" value="1"/>
</dbReference>
<proteinExistence type="inferred from homology"/>
<feature type="binding site" evidence="9">
    <location>
        <position position="40"/>
    </location>
    <ligand>
        <name>ATP</name>
        <dbReference type="ChEBI" id="CHEBI:30616"/>
    </ligand>
</feature>
<evidence type="ECO:0000256" key="1">
    <source>
        <dbReference type="ARBA" id="ARBA00006485"/>
    </source>
</evidence>
<keyword evidence="10" id="KW-0723">Serine/threonine-protein kinase</keyword>
<reference evidence="12" key="1">
    <citation type="submission" date="2023-07" db="EMBL/GenBank/DDBJ databases">
        <title>A chromosome-level genome assembly of Lolium multiflorum.</title>
        <authorList>
            <person name="Chen Y."/>
            <person name="Copetti D."/>
            <person name="Kolliker R."/>
            <person name="Studer B."/>
        </authorList>
    </citation>
    <scope>NUCLEOTIDE SEQUENCE</scope>
    <source>
        <strain evidence="12">02402/16</strain>
        <tissue evidence="12">Leaf</tissue>
    </source>
</reference>
<sequence length="369" mass="40413">MRIGSDAEYEVGTSCSLGKGGFGVVVKGRHRATGRTVAIKSLRPPADDPVELQQEARLLLDASHGNPYVVGFHGLVQDRATGALRLAMEYAGPSLRAFLWERSQRLSSGSKVPEATVRAFMWQLLTGASTMHERGIVHRDIKPSNVLVGEDGTVRLCDLGLAMYLATEPMPYCSAGTPCYKAPEALMGKPDYDARVDTWSLGCVMAQMLTGTKLFDCDVNEVDQLWTIFGVLGMPDDATWPGFASLPLADVTMRWPLYEQKKHSMLGELFLDGTLSHGGFEVLEGLLACNPDRRLTAAAALELPWFARLDAYAAAELVALALPREKTIPPPTTPKKKKMLKKVPAEIWNALRTATRSKTHGIYKRLSNL</sequence>
<dbReference type="SMART" id="SM00220">
    <property type="entry name" value="S_TKc"/>
    <property type="match status" value="1"/>
</dbReference>
<dbReference type="GO" id="GO:0007346">
    <property type="term" value="P:regulation of mitotic cell cycle"/>
    <property type="evidence" value="ECO:0007669"/>
    <property type="project" value="TreeGrafter"/>
</dbReference>
<evidence type="ECO:0000256" key="3">
    <source>
        <dbReference type="ARBA" id="ARBA00022553"/>
    </source>
</evidence>
<dbReference type="GO" id="GO:0005524">
    <property type="term" value="F:ATP binding"/>
    <property type="evidence" value="ECO:0007669"/>
    <property type="project" value="UniProtKB-UniRule"/>
</dbReference>
<dbReference type="InterPro" id="IPR008271">
    <property type="entry name" value="Ser/Thr_kinase_AS"/>
</dbReference>
<evidence type="ECO:0000256" key="2">
    <source>
        <dbReference type="ARBA" id="ARBA00012409"/>
    </source>
</evidence>
<protein>
    <recommendedName>
        <fullName evidence="2">[RNA-polymerase]-subunit kinase</fullName>
        <ecNumber evidence="2">2.7.11.23</ecNumber>
    </recommendedName>
</protein>
<dbReference type="GO" id="GO:0005634">
    <property type="term" value="C:nucleus"/>
    <property type="evidence" value="ECO:0007669"/>
    <property type="project" value="TreeGrafter"/>
</dbReference>
<organism evidence="12 13">
    <name type="scientific">Lolium multiflorum</name>
    <name type="common">Italian ryegrass</name>
    <name type="synonym">Lolium perenne subsp. multiflorum</name>
    <dbReference type="NCBI Taxonomy" id="4521"/>
    <lineage>
        <taxon>Eukaryota</taxon>
        <taxon>Viridiplantae</taxon>
        <taxon>Streptophyta</taxon>
        <taxon>Embryophyta</taxon>
        <taxon>Tracheophyta</taxon>
        <taxon>Spermatophyta</taxon>
        <taxon>Magnoliopsida</taxon>
        <taxon>Liliopsida</taxon>
        <taxon>Poales</taxon>
        <taxon>Poaceae</taxon>
        <taxon>BOP clade</taxon>
        <taxon>Pooideae</taxon>
        <taxon>Poodae</taxon>
        <taxon>Poeae</taxon>
        <taxon>Poeae Chloroplast Group 2 (Poeae type)</taxon>
        <taxon>Loliodinae</taxon>
        <taxon>Loliinae</taxon>
        <taxon>Lolium</taxon>
    </lineage>
</organism>
<evidence type="ECO:0000256" key="9">
    <source>
        <dbReference type="PROSITE-ProRule" id="PRU10141"/>
    </source>
</evidence>
<dbReference type="PROSITE" id="PS00107">
    <property type="entry name" value="PROTEIN_KINASE_ATP"/>
    <property type="match status" value="1"/>
</dbReference>
<evidence type="ECO:0000313" key="12">
    <source>
        <dbReference type="EMBL" id="KAK1652107.1"/>
    </source>
</evidence>
<dbReference type="Gene3D" id="3.30.200.20">
    <property type="entry name" value="Phosphorylase Kinase, domain 1"/>
    <property type="match status" value="1"/>
</dbReference>
<evidence type="ECO:0000256" key="4">
    <source>
        <dbReference type="ARBA" id="ARBA00022679"/>
    </source>
</evidence>
<dbReference type="InterPro" id="IPR011009">
    <property type="entry name" value="Kinase-like_dom_sf"/>
</dbReference>
<evidence type="ECO:0000259" key="11">
    <source>
        <dbReference type="PROSITE" id="PS50011"/>
    </source>
</evidence>
<evidence type="ECO:0000256" key="8">
    <source>
        <dbReference type="ARBA" id="ARBA00049280"/>
    </source>
</evidence>
<dbReference type="InterPro" id="IPR000719">
    <property type="entry name" value="Prot_kinase_dom"/>
</dbReference>
<evidence type="ECO:0000256" key="7">
    <source>
        <dbReference type="ARBA" id="ARBA00022840"/>
    </source>
</evidence>
<keyword evidence="6" id="KW-0418">Kinase</keyword>
<dbReference type="Proteomes" id="UP001231189">
    <property type="component" value="Unassembled WGS sequence"/>
</dbReference>
<comment type="catalytic activity">
    <reaction evidence="8">
        <text>[DNA-directed RNA polymerase] + ATP = phospho-[DNA-directed RNA polymerase] + ADP + H(+)</text>
        <dbReference type="Rhea" id="RHEA:10216"/>
        <dbReference type="Rhea" id="RHEA-COMP:11321"/>
        <dbReference type="Rhea" id="RHEA-COMP:11322"/>
        <dbReference type="ChEBI" id="CHEBI:15378"/>
        <dbReference type="ChEBI" id="CHEBI:30616"/>
        <dbReference type="ChEBI" id="CHEBI:43176"/>
        <dbReference type="ChEBI" id="CHEBI:68546"/>
        <dbReference type="ChEBI" id="CHEBI:456216"/>
        <dbReference type="EC" id="2.7.11.23"/>
    </reaction>
</comment>
<dbReference type="PROSITE" id="PS50011">
    <property type="entry name" value="PROTEIN_KINASE_DOM"/>
    <property type="match status" value="1"/>
</dbReference>
<evidence type="ECO:0000313" key="13">
    <source>
        <dbReference type="Proteomes" id="UP001231189"/>
    </source>
</evidence>
<gene>
    <name evidence="12" type="ORF">QYE76_069912</name>
</gene>
<accession>A0AAD8SJ67</accession>
<feature type="domain" description="Protein kinase" evidence="11">
    <location>
        <begin position="11"/>
        <end position="306"/>
    </location>
</feature>
<dbReference type="GO" id="GO:0008353">
    <property type="term" value="F:RNA polymerase II CTD heptapeptide repeat kinase activity"/>
    <property type="evidence" value="ECO:0007669"/>
    <property type="project" value="UniProtKB-EC"/>
</dbReference>
<evidence type="ECO:0000256" key="10">
    <source>
        <dbReference type="RuleBase" id="RU000304"/>
    </source>
</evidence>
<dbReference type="InterPro" id="IPR017441">
    <property type="entry name" value="Protein_kinase_ATP_BS"/>
</dbReference>
<dbReference type="EC" id="2.7.11.23" evidence="2"/>
<keyword evidence="7 9" id="KW-0067">ATP-binding</keyword>
<evidence type="ECO:0000256" key="5">
    <source>
        <dbReference type="ARBA" id="ARBA00022741"/>
    </source>
</evidence>